<name>A0A948T1W2_9FIRM</name>
<dbReference type="EMBL" id="JAHLFP010000021">
    <property type="protein sequence ID" value="MBU3805863.1"/>
    <property type="molecule type" value="Genomic_DNA"/>
</dbReference>
<feature type="compositionally biased region" description="Low complexity" evidence="1">
    <location>
        <begin position="264"/>
        <end position="275"/>
    </location>
</feature>
<feature type="region of interest" description="Disordered" evidence="1">
    <location>
        <begin position="264"/>
        <end position="286"/>
    </location>
</feature>
<dbReference type="Proteomes" id="UP000713596">
    <property type="component" value="Unassembled WGS sequence"/>
</dbReference>
<reference evidence="2" key="2">
    <citation type="submission" date="2021-04" db="EMBL/GenBank/DDBJ databases">
        <authorList>
            <person name="Gilroy R."/>
        </authorList>
    </citation>
    <scope>NUCLEOTIDE SEQUENCE</scope>
    <source>
        <strain evidence="2">B5_2728</strain>
    </source>
</reference>
<proteinExistence type="predicted"/>
<dbReference type="AlphaFoldDB" id="A0A948T1W2"/>
<evidence type="ECO:0000256" key="1">
    <source>
        <dbReference type="SAM" id="MobiDB-lite"/>
    </source>
</evidence>
<accession>A0A948T1W2</accession>
<protein>
    <submittedName>
        <fullName evidence="2">Uncharacterized protein</fullName>
    </submittedName>
</protein>
<comment type="caution">
    <text evidence="2">The sequence shown here is derived from an EMBL/GenBank/DDBJ whole genome shotgun (WGS) entry which is preliminary data.</text>
</comment>
<organism evidence="2 3">
    <name type="scientific">Candidatus Allofournierella pullistercoris</name>
    <dbReference type="NCBI Taxonomy" id="2838597"/>
    <lineage>
        <taxon>Bacteria</taxon>
        <taxon>Bacillati</taxon>
        <taxon>Bacillota</taxon>
        <taxon>Clostridia</taxon>
        <taxon>Eubacteriales</taxon>
        <taxon>Oscillospiraceae</taxon>
        <taxon>Allofournierella</taxon>
    </lineage>
</organism>
<feature type="region of interest" description="Disordered" evidence="1">
    <location>
        <begin position="1"/>
        <end position="38"/>
    </location>
</feature>
<gene>
    <name evidence="2" type="ORF">H9882_03100</name>
</gene>
<reference evidence="2" key="1">
    <citation type="journal article" date="2021" name="PeerJ">
        <title>Extensive microbial diversity within the chicken gut microbiome revealed by metagenomics and culture.</title>
        <authorList>
            <person name="Gilroy R."/>
            <person name="Ravi A."/>
            <person name="Getino M."/>
            <person name="Pursley I."/>
            <person name="Horton D.L."/>
            <person name="Alikhan N.F."/>
            <person name="Baker D."/>
            <person name="Gharbi K."/>
            <person name="Hall N."/>
            <person name="Watson M."/>
            <person name="Adriaenssens E.M."/>
            <person name="Foster-Nyarko E."/>
            <person name="Jarju S."/>
            <person name="Secka A."/>
            <person name="Antonio M."/>
            <person name="Oren A."/>
            <person name="Chaudhuri R.R."/>
            <person name="La Ragione R."/>
            <person name="Hildebrand F."/>
            <person name="Pallen M.J."/>
        </authorList>
    </citation>
    <scope>NUCLEOTIDE SEQUENCE</scope>
    <source>
        <strain evidence="2">B5_2728</strain>
    </source>
</reference>
<evidence type="ECO:0000313" key="3">
    <source>
        <dbReference type="Proteomes" id="UP000713596"/>
    </source>
</evidence>
<evidence type="ECO:0000313" key="2">
    <source>
        <dbReference type="EMBL" id="MBU3805863.1"/>
    </source>
</evidence>
<sequence>MAVHSGKDNQPYGEPDENRQSQGAQRPYNGDASFGQQDGWKDVMDTVTDLAGNLAEELGIASGESVRNSAQNLGKQLNKVIDGSTQWLKNTLESNQNASDTPLLAPPRCAPLDEKLVAKNRREGRFRRFMRAEGAGIAVACAIFFRELWWVVPALYLGLYIWMHWGMAPSEDERNRIQNYQKLAQKKGCSVWQIAEKLGMPAEQVVQDLICFTQRGLLGDCYYHANNGMLYKDHDSFEKCLKRGEVVVFPELPPEPVLEPLPQTADQPEQQWQEAQWEEPENTAQAEYEDEQLRRYQEKSKRAEEFLEQLQEYRGMAQQDPEFCNQIERMYVLLQPVLEWVKIHPESWEKLDRFDSYYIPTVQKFIHTYCQIRRQNGEIAEKTRRDILDALGKINLALEAVPNQLLSDMALDVSTESSVLETLLHQDGYSGNDTLKL</sequence>